<proteinExistence type="predicted"/>
<dbReference type="STRING" id="757424.Hsero_0624"/>
<evidence type="ECO:0000313" key="2">
    <source>
        <dbReference type="EMBL" id="ADJ62143.1"/>
    </source>
</evidence>
<dbReference type="eggNOG" id="COG0835">
    <property type="taxonomic scope" value="Bacteria"/>
</dbReference>
<dbReference type="EMBL" id="CP002039">
    <property type="protein sequence ID" value="ADJ62143.1"/>
    <property type="molecule type" value="Genomic_DNA"/>
</dbReference>
<dbReference type="PANTHER" id="PTHR22617">
    <property type="entry name" value="CHEMOTAXIS SENSOR HISTIDINE KINASE-RELATED"/>
    <property type="match status" value="1"/>
</dbReference>
<dbReference type="GO" id="GO:0005829">
    <property type="term" value="C:cytosol"/>
    <property type="evidence" value="ECO:0007669"/>
    <property type="project" value="TreeGrafter"/>
</dbReference>
<organism evidence="2 3">
    <name type="scientific">Herbaspirillum seropedicae (strain SmR1)</name>
    <dbReference type="NCBI Taxonomy" id="757424"/>
    <lineage>
        <taxon>Bacteria</taxon>
        <taxon>Pseudomonadati</taxon>
        <taxon>Pseudomonadota</taxon>
        <taxon>Betaproteobacteria</taxon>
        <taxon>Burkholderiales</taxon>
        <taxon>Oxalobacteraceae</taxon>
        <taxon>Herbaspirillum</taxon>
    </lineage>
</organism>
<reference evidence="2 3" key="1">
    <citation type="submission" date="2010-04" db="EMBL/GenBank/DDBJ databases">
        <title>The genome of Herbaspirillum seropedicae SmR1, an endophytic, nitrogen-fixing, plant-growth promoting beta-Proteobacteria.</title>
        <authorList>
            <person name="Pedrosa F.O."/>
            <person name="Monteiro R.A."/>
            <person name="Wassem R."/>
            <person name="Cruz L.M."/>
            <person name="Ayub R.A."/>
            <person name="Colauto N.B."/>
            <person name="Fernandez M.A."/>
            <person name="Fungaro M.H.P."/>
            <person name="Grisard E.C."/>
            <person name="Hungria M."/>
            <person name="Madeira H.M.F."/>
            <person name="Nodari R.O."/>
            <person name="Osaku C.A."/>
            <person name="Petzl-Erler M.L."/>
            <person name="Terenzi H."/>
            <person name="Vieira L.G.E."/>
            <person name="Almeida M.I.M."/>
            <person name="Alves L.R."/>
            <person name="Arantes O.M.N."/>
            <person name="Balsanelli E."/>
            <person name="Barcellos F.G."/>
            <person name="Baura V.A."/>
            <person name="Binde D.R."/>
            <person name="Campo R.J."/>
            <person name="Chubatsu L.S."/>
            <person name="Chueire L.M.O."/>
            <person name="Ciferri R.R."/>
            <person name="Correa L.C."/>
            <person name="da Conceicao Silva J.L."/>
            <person name="Dabul A.N.G."/>
            <person name="Dambros B.P."/>
            <person name="Faoro H."/>
            <person name="Favetti A."/>
            <person name="Friedermann G."/>
            <person name="Furlaneto M.C."/>
            <person name="Gasques L.S."/>
            <person name="Gimenes C.C.T."/>
            <person name="Gioppo N.M.R."/>
            <person name="Glienke-Blanco C."/>
            <person name="Godoy L.P."/>
            <person name="Guerra M.P."/>
            <person name="Karp S."/>
            <person name="Kava-Cordeiro V."/>
            <person name="Margarido V.P."/>
            <person name="Mathioni S.M."/>
            <person name="Menck-Soares M.A."/>
            <person name="Murace N.K."/>
            <person name="Nicolas M.F."/>
            <person name="Oliveira C.E.C."/>
            <person name="Pagnan N.A.B."/>
            <person name="Pamphile J.A."/>
            <person name="Patussi E.V."/>
            <person name="Pereira L.F.P."/>
            <person name="Pereira-Ferrari L."/>
            <person name="Pinto F.G.S."/>
            <person name="Precoma C."/>
            <person name="Prioli A.J."/>
            <person name="Prioli S.M.A.P."/>
            <person name="Raittz R.T."/>
            <person name="Ramos H.J.O."/>
            <person name="Ribeiro E.M.S.F."/>
            <person name="Rigo L.U."/>
            <person name="Rocha C.L.M.S.C."/>
            <person name="Rocha S.N."/>
            <person name="Santos K."/>
            <person name="Satori D."/>
            <person name="Silva A.G."/>
            <person name="Simao R.C.G."/>
            <person name="Soares M.A.M."/>
            <person name="Souza E.M."/>
            <person name="Steffens M.B.R."/>
            <person name="Steindel M."/>
            <person name="Tadra-Sfeir M.Z."/>
            <person name="Takahashi E.K."/>
            <person name="Torres R.A."/>
            <person name="Valle J.S."/>
            <person name="Vernal J.I."/>
            <person name="Vilas-Boas L.A."/>
            <person name="Watanabe M.A.E."/>
            <person name="Weiss V.A."/>
            <person name="Yates M.A."/>
            <person name="Souza E.M."/>
        </authorList>
    </citation>
    <scope>NUCLEOTIDE SEQUENCE [LARGE SCALE GENOMIC DNA]</scope>
    <source>
        <strain evidence="2 3">SmR1</strain>
    </source>
</reference>
<dbReference type="GO" id="GO:0006935">
    <property type="term" value="P:chemotaxis"/>
    <property type="evidence" value="ECO:0007669"/>
    <property type="project" value="InterPro"/>
</dbReference>
<dbReference type="Pfam" id="PF01584">
    <property type="entry name" value="CheW"/>
    <property type="match status" value="1"/>
</dbReference>
<keyword evidence="3" id="KW-1185">Reference proteome</keyword>
<dbReference type="OrthoDB" id="9790406at2"/>
<feature type="domain" description="CheW-like" evidence="1">
    <location>
        <begin position="22"/>
        <end position="166"/>
    </location>
</feature>
<protein>
    <submittedName>
        <fullName evidence="2">Positive regulator of CheA protein activity protein</fullName>
    </submittedName>
</protein>
<dbReference type="InterPro" id="IPR036061">
    <property type="entry name" value="CheW-like_dom_sf"/>
</dbReference>
<name>D8IYI3_HERSS</name>
<dbReference type="RefSeq" id="WP_013232661.1">
    <property type="nucleotide sequence ID" value="NC_014323.1"/>
</dbReference>
<dbReference type="AlphaFoldDB" id="D8IYI3"/>
<evidence type="ECO:0000313" key="3">
    <source>
        <dbReference type="Proteomes" id="UP000000329"/>
    </source>
</evidence>
<dbReference type="Proteomes" id="UP000000329">
    <property type="component" value="Chromosome"/>
</dbReference>
<dbReference type="SUPFAM" id="SSF50341">
    <property type="entry name" value="CheW-like"/>
    <property type="match status" value="1"/>
</dbReference>
<dbReference type="SMART" id="SM00260">
    <property type="entry name" value="CheW"/>
    <property type="match status" value="1"/>
</dbReference>
<dbReference type="PROSITE" id="PS50851">
    <property type="entry name" value="CHEW"/>
    <property type="match status" value="1"/>
</dbReference>
<dbReference type="GeneID" id="29390542"/>
<dbReference type="KEGG" id="hse:Hsero_0624"/>
<dbReference type="GO" id="GO:0007165">
    <property type="term" value="P:signal transduction"/>
    <property type="evidence" value="ECO:0007669"/>
    <property type="project" value="InterPro"/>
</dbReference>
<dbReference type="InterPro" id="IPR002545">
    <property type="entry name" value="CheW-lke_dom"/>
</dbReference>
<evidence type="ECO:0000259" key="1">
    <source>
        <dbReference type="PROSITE" id="PS50851"/>
    </source>
</evidence>
<dbReference type="Gene3D" id="2.40.50.180">
    <property type="entry name" value="CheA-289, Domain 4"/>
    <property type="match status" value="1"/>
</dbReference>
<accession>D8IYI3</accession>
<dbReference type="Gene3D" id="2.30.30.40">
    <property type="entry name" value="SH3 Domains"/>
    <property type="match status" value="1"/>
</dbReference>
<dbReference type="PANTHER" id="PTHR22617:SF41">
    <property type="entry name" value="CHEMOTAXIS SIGNAL TRANSDUCTION SYSTEM ADAPTOR PROTEIN CHEW"/>
    <property type="match status" value="1"/>
</dbReference>
<dbReference type="InterPro" id="IPR039315">
    <property type="entry name" value="CheW"/>
</dbReference>
<gene>
    <name evidence="2" type="primary">cheW</name>
    <name evidence="2" type="ordered locus">Hsero_0624</name>
</gene>
<dbReference type="HOGENOM" id="CLU_048995_1_1_4"/>
<sequence>MPSVSLNGESKRRRAQEEVVESRQFLTFLVGTESFAMPIASIREIIEFSGLTEVPLMPAFLRGVINLRGSVVPVIDLSVRFGRAPTVVAKRTCIIIMELQQDEQQLLLGVMVDAVSAVLSIGVDQIEPRPSFGAGIRADFVDAMINVNERFLVVLDVPRVLSVDELASLLGMSAEDALGGGPEAIGSISGAAQE</sequence>